<protein>
    <recommendedName>
        <fullName evidence="2">site-specific DNA-methyltransferase (adenine-specific)</fullName>
        <ecNumber evidence="2">2.1.1.72</ecNumber>
    </recommendedName>
</protein>
<organism evidence="8">
    <name type="scientific">bioreactor metagenome</name>
    <dbReference type="NCBI Taxonomy" id="1076179"/>
    <lineage>
        <taxon>unclassified sequences</taxon>
        <taxon>metagenomes</taxon>
        <taxon>ecological metagenomes</taxon>
    </lineage>
</organism>
<keyword evidence="4 8" id="KW-0808">Transferase</keyword>
<feature type="domain" description="Type II methyltransferase M.TaqI-like" evidence="7">
    <location>
        <begin position="145"/>
        <end position="248"/>
    </location>
</feature>
<keyword evidence="3 8" id="KW-0489">Methyltransferase</keyword>
<dbReference type="PANTHER" id="PTHR33841:SF5">
    <property type="entry name" value="DNA METHYLASE (MODIFICATION METHYLASE) (METHYLTRANSFERASE)-RELATED"/>
    <property type="match status" value="1"/>
</dbReference>
<evidence type="ECO:0000256" key="6">
    <source>
        <dbReference type="ARBA" id="ARBA00047942"/>
    </source>
</evidence>
<evidence type="ECO:0000259" key="7">
    <source>
        <dbReference type="Pfam" id="PF07669"/>
    </source>
</evidence>
<dbReference type="GO" id="GO:0009007">
    <property type="term" value="F:site-specific DNA-methyltransferase (adenine-specific) activity"/>
    <property type="evidence" value="ECO:0007669"/>
    <property type="project" value="UniProtKB-EC"/>
</dbReference>
<dbReference type="Pfam" id="PF07669">
    <property type="entry name" value="Eco57I"/>
    <property type="match status" value="1"/>
</dbReference>
<accession>A0A644WZ81</accession>
<evidence type="ECO:0000256" key="2">
    <source>
        <dbReference type="ARBA" id="ARBA00011900"/>
    </source>
</evidence>
<dbReference type="InterPro" id="IPR002052">
    <property type="entry name" value="DNA_methylase_N6_adenine_CS"/>
</dbReference>
<dbReference type="Gene3D" id="3.40.50.150">
    <property type="entry name" value="Vaccinia Virus protein VP39"/>
    <property type="match status" value="1"/>
</dbReference>
<dbReference type="EMBL" id="VSSQ01001545">
    <property type="protein sequence ID" value="MPM09226.1"/>
    <property type="molecule type" value="Genomic_DNA"/>
</dbReference>
<comment type="similarity">
    <text evidence="1">Belongs to the N(4)/N(6)-methyltransferase family.</text>
</comment>
<dbReference type="GO" id="GO:0003676">
    <property type="term" value="F:nucleic acid binding"/>
    <property type="evidence" value="ECO:0007669"/>
    <property type="project" value="InterPro"/>
</dbReference>
<proteinExistence type="inferred from homology"/>
<comment type="caution">
    <text evidence="8">The sequence shown here is derived from an EMBL/GenBank/DDBJ whole genome shotgun (WGS) entry which is preliminary data.</text>
</comment>
<evidence type="ECO:0000256" key="5">
    <source>
        <dbReference type="ARBA" id="ARBA00022691"/>
    </source>
</evidence>
<comment type="catalytic activity">
    <reaction evidence="6">
        <text>a 2'-deoxyadenosine in DNA + S-adenosyl-L-methionine = an N(6)-methyl-2'-deoxyadenosine in DNA + S-adenosyl-L-homocysteine + H(+)</text>
        <dbReference type="Rhea" id="RHEA:15197"/>
        <dbReference type="Rhea" id="RHEA-COMP:12418"/>
        <dbReference type="Rhea" id="RHEA-COMP:12419"/>
        <dbReference type="ChEBI" id="CHEBI:15378"/>
        <dbReference type="ChEBI" id="CHEBI:57856"/>
        <dbReference type="ChEBI" id="CHEBI:59789"/>
        <dbReference type="ChEBI" id="CHEBI:90615"/>
        <dbReference type="ChEBI" id="CHEBI:90616"/>
        <dbReference type="EC" id="2.1.1.72"/>
    </reaction>
</comment>
<dbReference type="PROSITE" id="PS00092">
    <property type="entry name" value="N6_MTASE"/>
    <property type="match status" value="1"/>
</dbReference>
<evidence type="ECO:0000256" key="4">
    <source>
        <dbReference type="ARBA" id="ARBA00022679"/>
    </source>
</evidence>
<reference evidence="8" key="1">
    <citation type="submission" date="2019-08" db="EMBL/GenBank/DDBJ databases">
        <authorList>
            <person name="Kucharzyk K."/>
            <person name="Murdoch R.W."/>
            <person name="Higgins S."/>
            <person name="Loffler F."/>
        </authorList>
    </citation>
    <scope>NUCLEOTIDE SEQUENCE</scope>
</reference>
<dbReference type="InterPro" id="IPR011639">
    <property type="entry name" value="MethylTrfase_TaqI-like_dom"/>
</dbReference>
<dbReference type="InterPro" id="IPR029063">
    <property type="entry name" value="SAM-dependent_MTases_sf"/>
</dbReference>
<name>A0A644WZ81_9ZZZZ</name>
<sequence length="532" mass="61188">MSKIINIEPFNQELPSDFADRLGIYYTQQVTTSHKKINGQFFTPTPIARLLASFCDLSKTRIKVLDPGCGTAILSCALIEHLVAVQNEIEQIELIVYETDLELIPYSQMALDYLKEWLLNKGIQFNYTLHCTDFVLENATVLKENRLPSLFEETKSVDKNFDIIISNPPYFKLSKDDKRVIASQELVSGQPNIYSFFMGIASKLLSENGELVFITPRSFASGNYFKAFRELFFNTVQIEKIHLFNSRKDTFNRDSVLQETVVIKAIREEIDSKKKVLVSSSAGIKDIFEPSIKYFNFSELIDLNSKEKILHLPTSDKEESILSLVSSWENVLTDFNIKISTGPVVSFRALDYIQNNYENGTVFLAPLFWLHNVNKMILEWPKQIKEKGQFIRIESGSKSLLIPNKNYILLRRFSTKDDKSRLIAAPYFCNYAKSDYIGVENKVNYIYRKDGHLDRDEVVGLCALLNSEFFDTYFQIFNGNVNVSATELREMRFPPLNNIKEIGNKIILSNDYSMNNVNSIVNEIFELEVIMN</sequence>
<dbReference type="PANTHER" id="PTHR33841">
    <property type="entry name" value="DNA METHYLTRANSFERASE YEEA-RELATED"/>
    <property type="match status" value="1"/>
</dbReference>
<dbReference type="GO" id="GO:0006304">
    <property type="term" value="P:DNA modification"/>
    <property type="evidence" value="ECO:0007669"/>
    <property type="project" value="InterPro"/>
</dbReference>
<dbReference type="EC" id="2.1.1.72" evidence="2"/>
<dbReference type="PRINTS" id="PR00507">
    <property type="entry name" value="N12N6MTFRASE"/>
</dbReference>
<evidence type="ECO:0000256" key="3">
    <source>
        <dbReference type="ARBA" id="ARBA00022603"/>
    </source>
</evidence>
<dbReference type="GO" id="GO:0032259">
    <property type="term" value="P:methylation"/>
    <property type="evidence" value="ECO:0007669"/>
    <property type="project" value="UniProtKB-KW"/>
</dbReference>
<keyword evidence="5" id="KW-0949">S-adenosyl-L-methionine</keyword>
<evidence type="ECO:0000256" key="1">
    <source>
        <dbReference type="ARBA" id="ARBA00006594"/>
    </source>
</evidence>
<evidence type="ECO:0000313" key="8">
    <source>
        <dbReference type="EMBL" id="MPM09226.1"/>
    </source>
</evidence>
<dbReference type="SUPFAM" id="SSF53335">
    <property type="entry name" value="S-adenosyl-L-methionine-dependent methyltransferases"/>
    <property type="match status" value="1"/>
</dbReference>
<gene>
    <name evidence="8" type="primary">yfiC_16</name>
    <name evidence="8" type="ORF">SDC9_55542</name>
</gene>
<dbReference type="InterPro" id="IPR050953">
    <property type="entry name" value="N4_N6_ade-DNA_methylase"/>
</dbReference>
<dbReference type="CDD" id="cd02440">
    <property type="entry name" value="AdoMet_MTases"/>
    <property type="match status" value="1"/>
</dbReference>
<dbReference type="AlphaFoldDB" id="A0A644WZ81"/>